<comment type="caution">
    <text evidence="2">The sequence shown here is derived from an EMBL/GenBank/DDBJ whole genome shotgun (WGS) entry which is preliminary data.</text>
</comment>
<feature type="transmembrane region" description="Helical" evidence="1">
    <location>
        <begin position="45"/>
        <end position="67"/>
    </location>
</feature>
<feature type="transmembrane region" description="Helical" evidence="1">
    <location>
        <begin position="87"/>
        <end position="112"/>
    </location>
</feature>
<sequence>MPISGLREKHKQELENLTLIAQPFKTLKLFIVAVVQYITRSLVYLLTHVVWLMLFVTLTVAGGLLFLSVDGPHGKHVEELLEYARFGLWWVALGVASSIGLGSGLHTFVLYLGPHIAFFTIKAMQCGRVDLKSAVYDTIQLNRSPTWLQKDCSEFGPPLFSSSQGVQVPLSSILPQVQVEAILWGLGTALGELPPYFISRAASISGDKMDVTEELDASSSESNGVASNLNHMKRWFLSHAQYLNFFTILVLASVPNPLFDLAGIMCGQFGIPFWKFFLATLIGKAIVKTHIQTVFIISVCNNQLLDWIENELIWMLSFIPGVASALPTIVAKLHAMKEKYMAAPLPVTSNIKVKSWDLSFASVWNSIVWLMLLNFFVKIVNSTAQRYLKKQQEIEIAALKKLEQSED</sequence>
<feature type="transmembrane region" description="Helical" evidence="1">
    <location>
        <begin position="358"/>
        <end position="380"/>
    </location>
</feature>
<feature type="transmembrane region" description="Helical" evidence="1">
    <location>
        <begin position="242"/>
        <end position="264"/>
    </location>
</feature>
<dbReference type="AlphaFoldDB" id="A0A9R1UXD6"/>
<keyword evidence="3" id="KW-1185">Reference proteome</keyword>
<feature type="transmembrane region" description="Helical" evidence="1">
    <location>
        <begin position="312"/>
        <end position="331"/>
    </location>
</feature>
<name>A0A9R1UXD6_LACSA</name>
<dbReference type="EMBL" id="NBSK02000007">
    <property type="protein sequence ID" value="KAJ0195014.1"/>
    <property type="molecule type" value="Genomic_DNA"/>
</dbReference>
<protein>
    <recommendedName>
        <fullName evidence="4">Vacuole membrane protein KMS1</fullName>
    </recommendedName>
</protein>
<feature type="transmembrane region" description="Helical" evidence="1">
    <location>
        <begin position="276"/>
        <end position="300"/>
    </location>
</feature>
<evidence type="ECO:0000256" key="1">
    <source>
        <dbReference type="SAM" id="Phobius"/>
    </source>
</evidence>
<organism evidence="2 3">
    <name type="scientific">Lactuca sativa</name>
    <name type="common">Garden lettuce</name>
    <dbReference type="NCBI Taxonomy" id="4236"/>
    <lineage>
        <taxon>Eukaryota</taxon>
        <taxon>Viridiplantae</taxon>
        <taxon>Streptophyta</taxon>
        <taxon>Embryophyta</taxon>
        <taxon>Tracheophyta</taxon>
        <taxon>Spermatophyta</taxon>
        <taxon>Magnoliopsida</taxon>
        <taxon>eudicotyledons</taxon>
        <taxon>Gunneridae</taxon>
        <taxon>Pentapetalae</taxon>
        <taxon>asterids</taxon>
        <taxon>campanulids</taxon>
        <taxon>Asterales</taxon>
        <taxon>Asteraceae</taxon>
        <taxon>Cichorioideae</taxon>
        <taxon>Cichorieae</taxon>
        <taxon>Lactucinae</taxon>
        <taxon>Lactuca</taxon>
    </lineage>
</organism>
<dbReference type="Proteomes" id="UP000235145">
    <property type="component" value="Unassembled WGS sequence"/>
</dbReference>
<evidence type="ECO:0000313" key="2">
    <source>
        <dbReference type="EMBL" id="KAJ0195014.1"/>
    </source>
</evidence>
<evidence type="ECO:0008006" key="4">
    <source>
        <dbReference type="Google" id="ProtNLM"/>
    </source>
</evidence>
<gene>
    <name evidence="2" type="ORF">LSAT_V11C700368740</name>
</gene>
<proteinExistence type="predicted"/>
<keyword evidence="1" id="KW-0812">Transmembrane</keyword>
<keyword evidence="1" id="KW-1133">Transmembrane helix</keyword>
<accession>A0A9R1UXD6</accession>
<evidence type="ECO:0000313" key="3">
    <source>
        <dbReference type="Proteomes" id="UP000235145"/>
    </source>
</evidence>
<reference evidence="2 3" key="1">
    <citation type="journal article" date="2017" name="Nat. Commun.">
        <title>Genome assembly with in vitro proximity ligation data and whole-genome triplication in lettuce.</title>
        <authorList>
            <person name="Reyes-Chin-Wo S."/>
            <person name="Wang Z."/>
            <person name="Yang X."/>
            <person name="Kozik A."/>
            <person name="Arikit S."/>
            <person name="Song C."/>
            <person name="Xia L."/>
            <person name="Froenicke L."/>
            <person name="Lavelle D.O."/>
            <person name="Truco M.J."/>
            <person name="Xia R."/>
            <person name="Zhu S."/>
            <person name="Xu C."/>
            <person name="Xu H."/>
            <person name="Xu X."/>
            <person name="Cox K."/>
            <person name="Korf I."/>
            <person name="Meyers B.C."/>
            <person name="Michelmore R.W."/>
        </authorList>
    </citation>
    <scope>NUCLEOTIDE SEQUENCE [LARGE SCALE GENOMIC DNA]</scope>
    <source>
        <strain evidence="3">cv. Salinas</strain>
        <tissue evidence="2">Seedlings</tissue>
    </source>
</reference>
<keyword evidence="1" id="KW-0472">Membrane</keyword>
<dbReference type="OrthoDB" id="2016540at2759"/>